<dbReference type="EMBL" id="ML996090">
    <property type="protein sequence ID" value="KAF2150168.1"/>
    <property type="molecule type" value="Genomic_DNA"/>
</dbReference>
<evidence type="ECO:0000313" key="2">
    <source>
        <dbReference type="EMBL" id="KAF2150168.1"/>
    </source>
</evidence>
<reference evidence="2" key="1">
    <citation type="journal article" date="2020" name="Stud. Mycol.">
        <title>101 Dothideomycetes genomes: a test case for predicting lifestyles and emergence of pathogens.</title>
        <authorList>
            <person name="Haridas S."/>
            <person name="Albert R."/>
            <person name="Binder M."/>
            <person name="Bloem J."/>
            <person name="Labutti K."/>
            <person name="Salamov A."/>
            <person name="Andreopoulos B."/>
            <person name="Baker S."/>
            <person name="Barry K."/>
            <person name="Bills G."/>
            <person name="Bluhm B."/>
            <person name="Cannon C."/>
            <person name="Castanera R."/>
            <person name="Culley D."/>
            <person name="Daum C."/>
            <person name="Ezra D."/>
            <person name="Gonzalez J."/>
            <person name="Henrissat B."/>
            <person name="Kuo A."/>
            <person name="Liang C."/>
            <person name="Lipzen A."/>
            <person name="Lutzoni F."/>
            <person name="Magnuson J."/>
            <person name="Mondo S."/>
            <person name="Nolan M."/>
            <person name="Ohm R."/>
            <person name="Pangilinan J."/>
            <person name="Park H.-J."/>
            <person name="Ramirez L."/>
            <person name="Alfaro M."/>
            <person name="Sun H."/>
            <person name="Tritt A."/>
            <person name="Yoshinaga Y."/>
            <person name="Zwiers L.-H."/>
            <person name="Turgeon B."/>
            <person name="Goodwin S."/>
            <person name="Spatafora J."/>
            <person name="Crous P."/>
            <person name="Grigoriev I."/>
        </authorList>
    </citation>
    <scope>NUCLEOTIDE SEQUENCE</scope>
    <source>
        <strain evidence="2">CBS 260.36</strain>
    </source>
</reference>
<name>A0A9P4J0J4_9PEZI</name>
<dbReference type="AlphaFoldDB" id="A0A9P4J0J4"/>
<keyword evidence="1" id="KW-0732">Signal</keyword>
<feature type="signal peptide" evidence="1">
    <location>
        <begin position="1"/>
        <end position="21"/>
    </location>
</feature>
<proteinExistence type="predicted"/>
<feature type="chain" id="PRO_5040263615" evidence="1">
    <location>
        <begin position="22"/>
        <end position="152"/>
    </location>
</feature>
<comment type="caution">
    <text evidence="2">The sequence shown here is derived from an EMBL/GenBank/DDBJ whole genome shotgun (WGS) entry which is preliminary data.</text>
</comment>
<organism evidence="2 3">
    <name type="scientific">Myriangium duriaei CBS 260.36</name>
    <dbReference type="NCBI Taxonomy" id="1168546"/>
    <lineage>
        <taxon>Eukaryota</taxon>
        <taxon>Fungi</taxon>
        <taxon>Dikarya</taxon>
        <taxon>Ascomycota</taxon>
        <taxon>Pezizomycotina</taxon>
        <taxon>Dothideomycetes</taxon>
        <taxon>Dothideomycetidae</taxon>
        <taxon>Myriangiales</taxon>
        <taxon>Myriangiaceae</taxon>
        <taxon>Myriangium</taxon>
    </lineage>
</organism>
<gene>
    <name evidence="2" type="ORF">K461DRAFT_296544</name>
</gene>
<sequence>MYPSFTTVVASALALTTCIQASPVAIPDANVERRGEKCKLSASFHMHMSLFSSGRMTPPPPQPPNYIWLERPGQKLKKVSNKPRKAGKQTISAKTAGTAKDIVWNGKSTLGGWDGCSVEYDGKTFQGKTRGKKQMCRGPGDTCSECTVEFDC</sequence>
<evidence type="ECO:0000313" key="3">
    <source>
        <dbReference type="Proteomes" id="UP000799439"/>
    </source>
</evidence>
<evidence type="ECO:0000256" key="1">
    <source>
        <dbReference type="SAM" id="SignalP"/>
    </source>
</evidence>
<keyword evidence="3" id="KW-1185">Reference proteome</keyword>
<protein>
    <submittedName>
        <fullName evidence="2">Uncharacterized protein</fullName>
    </submittedName>
</protein>
<dbReference type="Proteomes" id="UP000799439">
    <property type="component" value="Unassembled WGS sequence"/>
</dbReference>
<accession>A0A9P4J0J4</accession>